<keyword evidence="1" id="KW-0472">Membrane</keyword>
<comment type="caution">
    <text evidence="2">The sequence shown here is derived from an EMBL/GenBank/DDBJ whole genome shotgun (WGS) entry which is preliminary data.</text>
</comment>
<reference evidence="3" key="1">
    <citation type="journal article" date="2019" name="Int. J. Syst. Evol. Microbiol.">
        <title>The Global Catalogue of Microorganisms (GCM) 10K type strain sequencing project: providing services to taxonomists for standard genome sequencing and annotation.</title>
        <authorList>
            <consortium name="The Broad Institute Genomics Platform"/>
            <consortium name="The Broad Institute Genome Sequencing Center for Infectious Disease"/>
            <person name="Wu L."/>
            <person name="Ma J."/>
        </authorList>
    </citation>
    <scope>NUCLEOTIDE SEQUENCE [LARGE SCALE GENOMIC DNA]</scope>
    <source>
        <strain evidence="3">CCUG 58938</strain>
    </source>
</reference>
<sequence length="128" mass="14898">MALTKSFQFNPPTNLKQALGAFIVLLIIGAINLGQQWEERRFSVQHFTAEIRCMLKLNESQAQQLEKINYDFYDKATKAYAASLFDDSRYCTEMQVLCAKRDASMMKVLNDKQRNEWKSLVVYAECKR</sequence>
<evidence type="ECO:0000256" key="1">
    <source>
        <dbReference type="SAM" id="Phobius"/>
    </source>
</evidence>
<keyword evidence="1" id="KW-0812">Transmembrane</keyword>
<keyword evidence="3" id="KW-1185">Reference proteome</keyword>
<feature type="transmembrane region" description="Helical" evidence="1">
    <location>
        <begin position="15"/>
        <end position="33"/>
    </location>
</feature>
<protein>
    <submittedName>
        <fullName evidence="2">Uncharacterized protein</fullName>
    </submittedName>
</protein>
<proteinExistence type="predicted"/>
<accession>A0ABW3K2F8</accession>
<organism evidence="2 3">
    <name type="scientific">Ohtaekwangia kribbensis</name>
    <dbReference type="NCBI Taxonomy" id="688913"/>
    <lineage>
        <taxon>Bacteria</taxon>
        <taxon>Pseudomonadati</taxon>
        <taxon>Bacteroidota</taxon>
        <taxon>Cytophagia</taxon>
        <taxon>Cytophagales</taxon>
        <taxon>Fulvivirgaceae</taxon>
        <taxon>Ohtaekwangia</taxon>
    </lineage>
</organism>
<gene>
    <name evidence="2" type="ORF">ACFQ21_13685</name>
</gene>
<evidence type="ECO:0000313" key="3">
    <source>
        <dbReference type="Proteomes" id="UP001597112"/>
    </source>
</evidence>
<dbReference type="Proteomes" id="UP001597112">
    <property type="component" value="Unassembled WGS sequence"/>
</dbReference>
<name>A0ABW3K2F8_9BACT</name>
<evidence type="ECO:0000313" key="2">
    <source>
        <dbReference type="EMBL" id="MFD1000369.1"/>
    </source>
</evidence>
<dbReference type="RefSeq" id="WP_377579778.1">
    <property type="nucleotide sequence ID" value="NZ_JBHTKA010000004.1"/>
</dbReference>
<dbReference type="EMBL" id="JBHTKA010000004">
    <property type="protein sequence ID" value="MFD1000369.1"/>
    <property type="molecule type" value="Genomic_DNA"/>
</dbReference>
<keyword evidence="1" id="KW-1133">Transmembrane helix</keyword>